<dbReference type="InterPro" id="IPR029063">
    <property type="entry name" value="SAM-dependent_MTases_sf"/>
</dbReference>
<sequence length="247" mass="28270">MKLVRRVGIGFINKLPSSLKWSLYYLSFFKKRLRIDFTKTRNSLLSKKSAILVIGANDGLSFDDLFGSLNSSLTTGLLLEPSSKYFSQLVKNAAHLLNLIPLKIALSSSNSSLNLYQLNEKGLKKMPEWGRGLGSFSKEHLLKYDGVSEEDIESELVEGRSFNSLIEEYNFFAIEYLQIDTEGFDAEIIKMIDFKSFSSKLIKFEVSNINYQEILETKEILKNQNYYLIRQGGDMIAYSKNINPIFY</sequence>
<proteinExistence type="predicted"/>
<dbReference type="Pfam" id="PF05050">
    <property type="entry name" value="Methyltransf_21"/>
    <property type="match status" value="1"/>
</dbReference>
<dbReference type="AlphaFoldDB" id="A0A841MYV4"/>
<dbReference type="GO" id="GO:0032259">
    <property type="term" value="P:methylation"/>
    <property type="evidence" value="ECO:0007669"/>
    <property type="project" value="UniProtKB-KW"/>
</dbReference>
<name>A0A841MYV4_9BACT</name>
<dbReference type="Proteomes" id="UP000588604">
    <property type="component" value="Unassembled WGS sequence"/>
</dbReference>
<reference evidence="2 3" key="1">
    <citation type="submission" date="2020-08" db="EMBL/GenBank/DDBJ databases">
        <title>Genomic Encyclopedia of Type Strains, Phase IV (KMG-IV): sequencing the most valuable type-strain genomes for metagenomic binning, comparative biology and taxonomic classification.</title>
        <authorList>
            <person name="Goeker M."/>
        </authorList>
    </citation>
    <scope>NUCLEOTIDE SEQUENCE [LARGE SCALE GENOMIC DNA]</scope>
    <source>
        <strain evidence="2 3">DSM 102044</strain>
    </source>
</reference>
<keyword evidence="2" id="KW-0808">Transferase</keyword>
<organism evidence="2 3">
    <name type="scientific">Algoriphagus iocasae</name>
    <dbReference type="NCBI Taxonomy" id="1836499"/>
    <lineage>
        <taxon>Bacteria</taxon>
        <taxon>Pseudomonadati</taxon>
        <taxon>Bacteroidota</taxon>
        <taxon>Cytophagia</taxon>
        <taxon>Cytophagales</taxon>
        <taxon>Cyclobacteriaceae</taxon>
        <taxon>Algoriphagus</taxon>
    </lineage>
</organism>
<feature type="domain" description="Methyltransferase FkbM" evidence="1">
    <location>
        <begin position="54"/>
        <end position="226"/>
    </location>
</feature>
<dbReference type="EMBL" id="JACIJO010000003">
    <property type="protein sequence ID" value="MBB6327818.1"/>
    <property type="molecule type" value="Genomic_DNA"/>
</dbReference>
<evidence type="ECO:0000313" key="2">
    <source>
        <dbReference type="EMBL" id="MBB6327818.1"/>
    </source>
</evidence>
<dbReference type="GO" id="GO:0008168">
    <property type="term" value="F:methyltransferase activity"/>
    <property type="evidence" value="ECO:0007669"/>
    <property type="project" value="UniProtKB-KW"/>
</dbReference>
<comment type="caution">
    <text evidence="2">The sequence shown here is derived from an EMBL/GenBank/DDBJ whole genome shotgun (WGS) entry which is preliminary data.</text>
</comment>
<dbReference type="Gene3D" id="3.40.50.150">
    <property type="entry name" value="Vaccinia Virus protein VP39"/>
    <property type="match status" value="1"/>
</dbReference>
<dbReference type="RefSeq" id="WP_184496573.1">
    <property type="nucleotide sequence ID" value="NZ_JACIJO010000003.1"/>
</dbReference>
<accession>A0A841MYV4</accession>
<protein>
    <submittedName>
        <fullName evidence="2">FkbM family methyltransferase</fullName>
    </submittedName>
</protein>
<gene>
    <name evidence="2" type="ORF">FHS59_003461</name>
</gene>
<evidence type="ECO:0000259" key="1">
    <source>
        <dbReference type="Pfam" id="PF05050"/>
    </source>
</evidence>
<evidence type="ECO:0000313" key="3">
    <source>
        <dbReference type="Proteomes" id="UP000588604"/>
    </source>
</evidence>
<keyword evidence="3" id="KW-1185">Reference proteome</keyword>
<keyword evidence="2" id="KW-0489">Methyltransferase</keyword>
<dbReference type="SUPFAM" id="SSF53335">
    <property type="entry name" value="S-adenosyl-L-methionine-dependent methyltransferases"/>
    <property type="match status" value="1"/>
</dbReference>
<dbReference type="InterPro" id="IPR006342">
    <property type="entry name" value="FkbM_mtfrase"/>
</dbReference>